<proteinExistence type="predicted"/>
<dbReference type="Proteomes" id="UP001589747">
    <property type="component" value="Unassembled WGS sequence"/>
</dbReference>
<dbReference type="PANTHER" id="PTHR34819:SF3">
    <property type="entry name" value="CELL SURFACE PROTEIN"/>
    <property type="match status" value="1"/>
</dbReference>
<dbReference type="InterPro" id="IPR047589">
    <property type="entry name" value="DUF11_rpt"/>
</dbReference>
<dbReference type="RefSeq" id="WP_377497679.1">
    <property type="nucleotide sequence ID" value="NZ_JBHMDO010000033.1"/>
</dbReference>
<dbReference type="InterPro" id="IPR051172">
    <property type="entry name" value="Chlamydia_OmcB"/>
</dbReference>
<name>A0ABV5KU70_9BACL</name>
<dbReference type="InterPro" id="IPR001434">
    <property type="entry name" value="OmcB-like_DUF11"/>
</dbReference>
<feature type="domain" description="DUF11" evidence="1">
    <location>
        <begin position="172"/>
        <end position="263"/>
    </location>
</feature>
<comment type="caution">
    <text evidence="2">The sequence shown here is derived from an EMBL/GenBank/DDBJ whole genome shotgun (WGS) entry which is preliminary data.</text>
</comment>
<dbReference type="NCBIfam" id="TIGR01451">
    <property type="entry name" value="B_ant_repeat"/>
    <property type="match status" value="3"/>
</dbReference>
<evidence type="ECO:0000259" key="1">
    <source>
        <dbReference type="Pfam" id="PF01345"/>
    </source>
</evidence>
<feature type="domain" description="DUF11" evidence="1">
    <location>
        <begin position="42"/>
        <end position="141"/>
    </location>
</feature>
<evidence type="ECO:0000313" key="2">
    <source>
        <dbReference type="EMBL" id="MFB9328410.1"/>
    </source>
</evidence>
<dbReference type="Pfam" id="PF01345">
    <property type="entry name" value="DUF11"/>
    <property type="match status" value="2"/>
</dbReference>
<protein>
    <recommendedName>
        <fullName evidence="1">DUF11 domain-containing protein</fullName>
    </recommendedName>
</protein>
<evidence type="ECO:0000313" key="3">
    <source>
        <dbReference type="Proteomes" id="UP001589747"/>
    </source>
</evidence>
<keyword evidence="3" id="KW-1185">Reference proteome</keyword>
<dbReference type="PANTHER" id="PTHR34819">
    <property type="entry name" value="LARGE CYSTEINE-RICH PERIPLASMIC PROTEIN OMCB"/>
    <property type="match status" value="1"/>
</dbReference>
<accession>A0ABV5KU70</accession>
<dbReference type="EMBL" id="JBHMDO010000033">
    <property type="protein sequence ID" value="MFB9328410.1"/>
    <property type="molecule type" value="Genomic_DNA"/>
</dbReference>
<gene>
    <name evidence="2" type="ORF">ACFFSY_20965</name>
</gene>
<reference evidence="2 3" key="1">
    <citation type="submission" date="2024-09" db="EMBL/GenBank/DDBJ databases">
        <authorList>
            <person name="Sun Q."/>
            <person name="Mori K."/>
        </authorList>
    </citation>
    <scope>NUCLEOTIDE SEQUENCE [LARGE SCALE GENOMIC DNA]</scope>
    <source>
        <strain evidence="2 3">TISTR 2452</strain>
    </source>
</reference>
<organism evidence="2 3">
    <name type="scientific">Paenibacillus aurantiacus</name>
    <dbReference type="NCBI Taxonomy" id="1936118"/>
    <lineage>
        <taxon>Bacteria</taxon>
        <taxon>Bacillati</taxon>
        <taxon>Bacillota</taxon>
        <taxon>Bacilli</taxon>
        <taxon>Bacillales</taxon>
        <taxon>Paenibacillaceae</taxon>
        <taxon>Paenibacillus</taxon>
    </lineage>
</organism>
<sequence length="561" mass="58802">MTADGPREFSVQNQTHVRFRNGSYEGVAYSNTVSTPLVGPLLQVAKSVSVTRAAINQIVTYSVALTNTGNRAAEVTVVDPLPAGLSFIANSVLIGGVPLTGVSPSRGIPVGSVDIGATVKLTFQAIVVSIPPGLQFANQARADYAFTAQSGRTVRGSILSNTAAFGVIPYRLSVSASSSTNVTFAGDVVSYEIVLTNEGGEALENVLITIPLPDDFGFVPGSVVIGGVFMPGIEPGSGIPIGLLQPGQTVRATVGLRVAGVTSGEQAVVQGRIDYTVGGVAASLLANPLVFTVVKPKVTVQLQVNRTRASVNDTLQYAAVVRNDSSFALDARLTGIIPPGTAFIPGSVTLDGQQQSVTRIESGIPLGTLRANSNAVIRYRVKVLPSAIVQGLPPILEGALASFTFRLADGRVVSMTAAANTVKTDLYAPLISVTAVSQPQYVEPGESVGISAVIRNSGNLRAEVTLLRTDHPPEYFIRDVRIGGRSVPGFPLAEGLYVGDIPPGESIRVAYIGVIGDYYDVALPDIVGSFTARFAYRFEDQINIGESRSNEYVIVVDQTNE</sequence>